<evidence type="ECO:0000256" key="8">
    <source>
        <dbReference type="RuleBase" id="RU362096"/>
    </source>
</evidence>
<keyword evidence="4 8" id="KW-0067">ATP-binding</keyword>
<name>A0A1I8ABK4_9BILA</name>
<reference evidence="12" key="1">
    <citation type="submission" date="2016-11" db="UniProtKB">
        <authorList>
            <consortium name="WormBaseParasite"/>
        </authorList>
    </citation>
    <scope>IDENTIFICATION</scope>
</reference>
<dbReference type="GO" id="GO:0004715">
    <property type="term" value="F:non-membrane spanning protein tyrosine kinase activity"/>
    <property type="evidence" value="ECO:0007669"/>
    <property type="project" value="UniProtKB-EC"/>
</dbReference>
<evidence type="ECO:0000256" key="3">
    <source>
        <dbReference type="ARBA" id="ARBA00022777"/>
    </source>
</evidence>
<comment type="similarity">
    <text evidence="8">Belongs to the protein kinase superfamily. Tyr protein kinase family.</text>
</comment>
<evidence type="ECO:0000256" key="6">
    <source>
        <dbReference type="ARBA" id="ARBA00051245"/>
    </source>
</evidence>
<feature type="domain" description="Protein kinase" evidence="10">
    <location>
        <begin position="132"/>
        <end position="404"/>
    </location>
</feature>
<sequence length="584" mass="66513">MIRGLKTLFKSKKLEDQPWYHGLRSRDDIAALLKDVGDWLVRATQSHNKTEIVLNVCTASGINNLTLKMCGDNKKKYALKVLVSQNTPYPAFDSVYELCKFYRKHRLPGNVRLRKAIHRPTWLIKHEAIHFNVEKDKLGSGNFCDVFKGKFKRQKVGERAMNADVAIKVCHPVPDKDKKEAQEARLGMLREAKLMSHYRHDHVIEFYGVACDHPPVMIVMEFCPGGSLENHLRNQETSIENGERVLYCFEAARGMRYLHAQQCIHRDLASRNCLISAIGSIKIADFGLSKIVNDMQGEVAIKNIPLRWMAPETLSKQPEYSEKSDVWSFGVLMYEIFNLGEKPWADEDDFKVIAKNIKKNRMVEPPAITPEAVKVLMKKTWSHEAKQRPPFKEIVSFLLDYQMLSKLPAPSELRVNRIPGVKRERGYPENVEEIKEGRSIRALKTMTNYEDDMTKETVSVSGSQTLLNEVSLSFQCHSRMIFRSAYEVWKAEQHGRLSKSICNNNCPTAPHRPILKKLVGKRYFGKASSRSNPNTQFIPYKCPNSGIDPYSSQAAGLSGQGAILMRTSLEEVISRIGNIAFDVP</sequence>
<dbReference type="InterPro" id="IPR020635">
    <property type="entry name" value="Tyr_kinase_cat_dom"/>
</dbReference>
<dbReference type="SMART" id="SM00252">
    <property type="entry name" value="SH2"/>
    <property type="match status" value="1"/>
</dbReference>
<dbReference type="SUPFAM" id="SSF56112">
    <property type="entry name" value="Protein kinase-like (PK-like)"/>
    <property type="match status" value="1"/>
</dbReference>
<dbReference type="PANTHER" id="PTHR24418">
    <property type="entry name" value="TYROSINE-PROTEIN KINASE"/>
    <property type="match status" value="1"/>
</dbReference>
<dbReference type="Pfam" id="PF07714">
    <property type="entry name" value="PK_Tyr_Ser-Thr"/>
    <property type="match status" value="1"/>
</dbReference>
<dbReference type="InterPro" id="IPR008266">
    <property type="entry name" value="Tyr_kinase_AS"/>
</dbReference>
<keyword evidence="3 8" id="KW-0418">Kinase</keyword>
<evidence type="ECO:0000256" key="2">
    <source>
        <dbReference type="ARBA" id="ARBA00022741"/>
    </source>
</evidence>
<feature type="domain" description="SH2" evidence="9">
    <location>
        <begin position="19"/>
        <end position="117"/>
    </location>
</feature>
<keyword evidence="1 8" id="KW-0808">Transferase</keyword>
<evidence type="ECO:0000313" key="12">
    <source>
        <dbReference type="WBParaSite" id="L893_g3910.t1"/>
    </source>
</evidence>
<evidence type="ECO:0000256" key="4">
    <source>
        <dbReference type="ARBA" id="ARBA00022840"/>
    </source>
</evidence>
<evidence type="ECO:0000256" key="5">
    <source>
        <dbReference type="ARBA" id="ARBA00023137"/>
    </source>
</evidence>
<dbReference type="Gene3D" id="1.10.510.10">
    <property type="entry name" value="Transferase(Phosphotransferase) domain 1"/>
    <property type="match status" value="1"/>
</dbReference>
<dbReference type="SUPFAM" id="SSF55550">
    <property type="entry name" value="SH2 domain"/>
    <property type="match status" value="1"/>
</dbReference>
<keyword evidence="5 8" id="KW-0829">Tyrosine-protein kinase</keyword>
<dbReference type="InterPro" id="IPR001245">
    <property type="entry name" value="Ser-Thr/Tyr_kinase_cat_dom"/>
</dbReference>
<dbReference type="PRINTS" id="PR00109">
    <property type="entry name" value="TYRKINASE"/>
</dbReference>
<dbReference type="PROSITE" id="PS50001">
    <property type="entry name" value="SH2"/>
    <property type="match status" value="1"/>
</dbReference>
<protein>
    <recommendedName>
        <fullName evidence="8">Tyrosine-protein kinase</fullName>
        <ecNumber evidence="8">2.7.10.2</ecNumber>
    </recommendedName>
</protein>
<evidence type="ECO:0000256" key="1">
    <source>
        <dbReference type="ARBA" id="ARBA00022679"/>
    </source>
</evidence>
<keyword evidence="11" id="KW-1185">Reference proteome</keyword>
<evidence type="ECO:0000259" key="10">
    <source>
        <dbReference type="PROSITE" id="PS50011"/>
    </source>
</evidence>
<dbReference type="SMART" id="SM00219">
    <property type="entry name" value="TyrKc"/>
    <property type="match status" value="1"/>
</dbReference>
<dbReference type="InterPro" id="IPR050198">
    <property type="entry name" value="Non-receptor_tyrosine_kinases"/>
</dbReference>
<dbReference type="AlphaFoldDB" id="A0A1I8ABK4"/>
<organism evidence="11 12">
    <name type="scientific">Steinernema glaseri</name>
    <dbReference type="NCBI Taxonomy" id="37863"/>
    <lineage>
        <taxon>Eukaryota</taxon>
        <taxon>Metazoa</taxon>
        <taxon>Ecdysozoa</taxon>
        <taxon>Nematoda</taxon>
        <taxon>Chromadorea</taxon>
        <taxon>Rhabditida</taxon>
        <taxon>Tylenchina</taxon>
        <taxon>Panagrolaimomorpha</taxon>
        <taxon>Strongyloidoidea</taxon>
        <taxon>Steinernematidae</taxon>
        <taxon>Steinernema</taxon>
    </lineage>
</organism>
<dbReference type="InterPro" id="IPR011009">
    <property type="entry name" value="Kinase-like_dom_sf"/>
</dbReference>
<keyword evidence="2 8" id="KW-0547">Nucleotide-binding</keyword>
<evidence type="ECO:0000259" key="9">
    <source>
        <dbReference type="PROSITE" id="PS50001"/>
    </source>
</evidence>
<dbReference type="InterPro" id="IPR036860">
    <property type="entry name" value="SH2_dom_sf"/>
</dbReference>
<dbReference type="CDD" id="cd00192">
    <property type="entry name" value="PTKc"/>
    <property type="match status" value="1"/>
</dbReference>
<dbReference type="InterPro" id="IPR000980">
    <property type="entry name" value="SH2"/>
</dbReference>
<evidence type="ECO:0000313" key="11">
    <source>
        <dbReference type="Proteomes" id="UP000095287"/>
    </source>
</evidence>
<proteinExistence type="inferred from homology"/>
<accession>A0A1I8ABK4</accession>
<dbReference type="WBParaSite" id="L893_g3910.t1">
    <property type="protein sequence ID" value="L893_g3910.t1"/>
    <property type="gene ID" value="L893_g3910"/>
</dbReference>
<dbReference type="InterPro" id="IPR000719">
    <property type="entry name" value="Prot_kinase_dom"/>
</dbReference>
<dbReference type="Gene3D" id="3.30.200.20">
    <property type="entry name" value="Phosphorylase Kinase, domain 1"/>
    <property type="match status" value="1"/>
</dbReference>
<dbReference type="GO" id="GO:0005524">
    <property type="term" value="F:ATP binding"/>
    <property type="evidence" value="ECO:0007669"/>
    <property type="project" value="UniProtKB-KW"/>
</dbReference>
<evidence type="ECO:0000256" key="7">
    <source>
        <dbReference type="PROSITE-ProRule" id="PRU00191"/>
    </source>
</evidence>
<comment type="catalytic activity">
    <reaction evidence="6 8">
        <text>L-tyrosyl-[protein] + ATP = O-phospho-L-tyrosyl-[protein] + ADP + H(+)</text>
        <dbReference type="Rhea" id="RHEA:10596"/>
        <dbReference type="Rhea" id="RHEA-COMP:10136"/>
        <dbReference type="Rhea" id="RHEA-COMP:20101"/>
        <dbReference type="ChEBI" id="CHEBI:15378"/>
        <dbReference type="ChEBI" id="CHEBI:30616"/>
        <dbReference type="ChEBI" id="CHEBI:46858"/>
        <dbReference type="ChEBI" id="CHEBI:61978"/>
        <dbReference type="ChEBI" id="CHEBI:456216"/>
        <dbReference type="EC" id="2.7.10.2"/>
    </reaction>
</comment>
<keyword evidence="7" id="KW-0727">SH2 domain</keyword>
<dbReference type="EC" id="2.7.10.2" evidence="8"/>
<dbReference type="Proteomes" id="UP000095287">
    <property type="component" value="Unplaced"/>
</dbReference>
<dbReference type="Gene3D" id="3.30.505.10">
    <property type="entry name" value="SH2 domain"/>
    <property type="match status" value="1"/>
</dbReference>
<dbReference type="PROSITE" id="PS50011">
    <property type="entry name" value="PROTEIN_KINASE_DOM"/>
    <property type="match status" value="1"/>
</dbReference>
<dbReference type="PROSITE" id="PS00109">
    <property type="entry name" value="PROTEIN_KINASE_TYR"/>
    <property type="match status" value="1"/>
</dbReference>